<evidence type="ECO:0008006" key="9">
    <source>
        <dbReference type="Google" id="ProtNLM"/>
    </source>
</evidence>
<dbReference type="Gene3D" id="3.30.700.10">
    <property type="entry name" value="Glycoprotein, Type 4 Pilin"/>
    <property type="match status" value="1"/>
</dbReference>
<evidence type="ECO:0000256" key="6">
    <source>
        <dbReference type="SAM" id="Phobius"/>
    </source>
</evidence>
<evidence type="ECO:0000256" key="3">
    <source>
        <dbReference type="ARBA" id="ARBA00022692"/>
    </source>
</evidence>
<accession>A0A3S1BAM1</accession>
<protein>
    <recommendedName>
        <fullName evidence="9">General secretion pathway protein GspH</fullName>
    </recommendedName>
</protein>
<feature type="transmembrane region" description="Helical" evidence="6">
    <location>
        <begin position="48"/>
        <end position="70"/>
    </location>
</feature>
<evidence type="ECO:0000256" key="5">
    <source>
        <dbReference type="ARBA" id="ARBA00023136"/>
    </source>
</evidence>
<evidence type="ECO:0000313" key="7">
    <source>
        <dbReference type="EMBL" id="RUT08240.1"/>
    </source>
</evidence>
<name>A0A3S1BAM1_9CYAN</name>
<evidence type="ECO:0000256" key="4">
    <source>
        <dbReference type="ARBA" id="ARBA00022989"/>
    </source>
</evidence>
<dbReference type="InterPro" id="IPR045584">
    <property type="entry name" value="Pilin-like"/>
</dbReference>
<proteinExistence type="predicted"/>
<dbReference type="EMBL" id="RSCL01000003">
    <property type="protein sequence ID" value="RUT08240.1"/>
    <property type="molecule type" value="Genomic_DNA"/>
</dbReference>
<evidence type="ECO:0000256" key="2">
    <source>
        <dbReference type="ARBA" id="ARBA00022481"/>
    </source>
</evidence>
<dbReference type="Pfam" id="PF16734">
    <property type="entry name" value="Pilin_GH"/>
    <property type="match status" value="1"/>
</dbReference>
<comment type="caution">
    <text evidence="7">The sequence shown here is derived from an EMBL/GenBank/DDBJ whole genome shotgun (WGS) entry which is preliminary data.</text>
</comment>
<dbReference type="GO" id="GO:0016020">
    <property type="term" value="C:membrane"/>
    <property type="evidence" value="ECO:0007669"/>
    <property type="project" value="UniProtKB-SubCell"/>
</dbReference>
<keyword evidence="2" id="KW-0488">Methylation</keyword>
<dbReference type="Pfam" id="PF07963">
    <property type="entry name" value="N_methyl"/>
    <property type="match status" value="1"/>
</dbReference>
<comment type="subcellular location">
    <subcellularLocation>
        <location evidence="1">Membrane</location>
        <topology evidence="1">Single-pass membrane protein</topology>
    </subcellularLocation>
</comment>
<keyword evidence="3 6" id="KW-0812">Transmembrane</keyword>
<dbReference type="SUPFAM" id="SSF54523">
    <property type="entry name" value="Pili subunits"/>
    <property type="match status" value="1"/>
</dbReference>
<dbReference type="PANTHER" id="PTHR30093:SF44">
    <property type="entry name" value="TYPE II SECRETION SYSTEM CORE PROTEIN G"/>
    <property type="match status" value="1"/>
</dbReference>
<dbReference type="InterPro" id="IPR031975">
    <property type="entry name" value="Pilin_GH"/>
</dbReference>
<keyword evidence="5 6" id="KW-0472">Membrane</keyword>
<sequence length="211" mass="22286">MGKFILEDKNQIPKFKLNKESSDMKTELKAKFIQHILNKKKEDEGFTLIELLVVIIIIGILSAIALPSFLNQANKAKQSESKTYVGSMNRAQQAQYMEGGAFADTANFGKLGLGVRTETQNYQYKAVLKGTTAVTNQAVLKVATAPLKAYIGGVQIATIGATSEATTLAILCEAKTAGAAGGKTGIEEATFGAANTATGPSCGGGDYVELK</sequence>
<dbReference type="InterPro" id="IPR012902">
    <property type="entry name" value="N_methyl_site"/>
</dbReference>
<keyword evidence="8" id="KW-1185">Reference proteome</keyword>
<organism evidence="7 8">
    <name type="scientific">Dulcicalothrix desertica PCC 7102</name>
    <dbReference type="NCBI Taxonomy" id="232991"/>
    <lineage>
        <taxon>Bacteria</taxon>
        <taxon>Bacillati</taxon>
        <taxon>Cyanobacteriota</taxon>
        <taxon>Cyanophyceae</taxon>
        <taxon>Nostocales</taxon>
        <taxon>Calotrichaceae</taxon>
        <taxon>Dulcicalothrix</taxon>
    </lineage>
</organism>
<reference evidence="7" key="2">
    <citation type="journal article" date="2019" name="Genome Biol. Evol.">
        <title>Day and night: Metabolic profiles and evolutionary relationships of six axenic non-marine cyanobacteria.</title>
        <authorList>
            <person name="Will S.E."/>
            <person name="Henke P."/>
            <person name="Boedeker C."/>
            <person name="Huang S."/>
            <person name="Brinkmann H."/>
            <person name="Rohde M."/>
            <person name="Jarek M."/>
            <person name="Friedl T."/>
            <person name="Seufert S."/>
            <person name="Schumacher M."/>
            <person name="Overmann J."/>
            <person name="Neumann-Schaal M."/>
            <person name="Petersen J."/>
        </authorList>
    </citation>
    <scope>NUCLEOTIDE SEQUENCE [LARGE SCALE GENOMIC DNA]</scope>
    <source>
        <strain evidence="7">PCC 7102</strain>
    </source>
</reference>
<evidence type="ECO:0000313" key="8">
    <source>
        <dbReference type="Proteomes" id="UP000271624"/>
    </source>
</evidence>
<dbReference type="NCBIfam" id="TIGR02532">
    <property type="entry name" value="IV_pilin_GFxxxE"/>
    <property type="match status" value="1"/>
</dbReference>
<dbReference type="Proteomes" id="UP000271624">
    <property type="component" value="Unassembled WGS sequence"/>
</dbReference>
<keyword evidence="4 6" id="KW-1133">Transmembrane helix</keyword>
<evidence type="ECO:0000256" key="1">
    <source>
        <dbReference type="ARBA" id="ARBA00004167"/>
    </source>
</evidence>
<dbReference type="AlphaFoldDB" id="A0A3S1BAM1"/>
<dbReference type="PANTHER" id="PTHR30093">
    <property type="entry name" value="GENERAL SECRETION PATHWAY PROTEIN G"/>
    <property type="match status" value="1"/>
</dbReference>
<gene>
    <name evidence="7" type="ORF">DSM106972_014080</name>
</gene>
<reference evidence="7" key="1">
    <citation type="submission" date="2018-12" db="EMBL/GenBank/DDBJ databases">
        <authorList>
            <person name="Will S."/>
            <person name="Neumann-Schaal M."/>
            <person name="Henke P."/>
        </authorList>
    </citation>
    <scope>NUCLEOTIDE SEQUENCE</scope>
    <source>
        <strain evidence="7">PCC 7102</strain>
    </source>
</reference>
<dbReference type="PROSITE" id="PS00409">
    <property type="entry name" value="PROKAR_NTER_METHYL"/>
    <property type="match status" value="1"/>
</dbReference>